<sequence>MKLEYHDDAADALDDYEANDPELYNAADDVLELLQNDDTNPILRRRMVRPPAAYVVQLRLTRPRSRPYYLFWIPEQDQTVAFIKYVGPGDRQLWA</sequence>
<name>A0A4Y3QRI3_MICTE</name>
<organism evidence="1 2">
    <name type="scientific">Microbacterium testaceum</name>
    <name type="common">Aureobacterium testaceum</name>
    <name type="synonym">Brevibacterium testaceum</name>
    <dbReference type="NCBI Taxonomy" id="2033"/>
    <lineage>
        <taxon>Bacteria</taxon>
        <taxon>Bacillati</taxon>
        <taxon>Actinomycetota</taxon>
        <taxon>Actinomycetes</taxon>
        <taxon>Micrococcales</taxon>
        <taxon>Microbacteriaceae</taxon>
        <taxon>Microbacterium</taxon>
    </lineage>
</organism>
<dbReference type="GeneID" id="57145908"/>
<dbReference type="RefSeq" id="WP_141378363.1">
    <property type="nucleotide sequence ID" value="NZ_BJML01000015.1"/>
</dbReference>
<proteinExistence type="predicted"/>
<reference evidence="1 2" key="1">
    <citation type="submission" date="2019-06" db="EMBL/GenBank/DDBJ databases">
        <title>Whole genome shotgun sequence of Microbacterium testaceum NBRC 12675.</title>
        <authorList>
            <person name="Hosoyama A."/>
            <person name="Uohara A."/>
            <person name="Ohji S."/>
            <person name="Ichikawa N."/>
        </authorList>
    </citation>
    <scope>NUCLEOTIDE SEQUENCE [LARGE SCALE GENOMIC DNA]</scope>
    <source>
        <strain evidence="1 2">NBRC 12675</strain>
    </source>
</reference>
<comment type="caution">
    <text evidence="1">The sequence shown here is derived from an EMBL/GenBank/DDBJ whole genome shotgun (WGS) entry which is preliminary data.</text>
</comment>
<dbReference type="AlphaFoldDB" id="A0A4Y3QRI3"/>
<gene>
    <name evidence="1" type="ORF">MTE01_32380</name>
</gene>
<dbReference type="EMBL" id="BJML01000015">
    <property type="protein sequence ID" value="GEB47293.1"/>
    <property type="molecule type" value="Genomic_DNA"/>
</dbReference>
<dbReference type="Proteomes" id="UP000319525">
    <property type="component" value="Unassembled WGS sequence"/>
</dbReference>
<evidence type="ECO:0000313" key="2">
    <source>
        <dbReference type="Proteomes" id="UP000319525"/>
    </source>
</evidence>
<evidence type="ECO:0000313" key="1">
    <source>
        <dbReference type="EMBL" id="GEB47293.1"/>
    </source>
</evidence>
<accession>A0A4Y3QRI3</accession>
<protein>
    <submittedName>
        <fullName evidence="1">Uncharacterized protein</fullName>
    </submittedName>
</protein>